<evidence type="ECO:0000256" key="7">
    <source>
        <dbReference type="ARBA" id="ARBA00023237"/>
    </source>
</evidence>
<keyword evidence="3 8" id="KW-1134">Transmembrane beta strand</keyword>
<keyword evidence="5 9" id="KW-0732">Signal</keyword>
<dbReference type="SUPFAM" id="SSF56935">
    <property type="entry name" value="Porins"/>
    <property type="match status" value="1"/>
</dbReference>
<dbReference type="EMBL" id="JAAGVY010000001">
    <property type="protein sequence ID" value="NEN21997.1"/>
    <property type="molecule type" value="Genomic_DNA"/>
</dbReference>
<evidence type="ECO:0000256" key="5">
    <source>
        <dbReference type="ARBA" id="ARBA00022729"/>
    </source>
</evidence>
<dbReference type="Proteomes" id="UP000486602">
    <property type="component" value="Unassembled WGS sequence"/>
</dbReference>
<comment type="caution">
    <text evidence="11">The sequence shown here is derived from an EMBL/GenBank/DDBJ whole genome shotgun (WGS) entry which is preliminary data.</text>
</comment>
<feature type="chain" id="PRO_5029502329" evidence="9">
    <location>
        <begin position="22"/>
        <end position="1057"/>
    </location>
</feature>
<dbReference type="Gene3D" id="2.60.40.1120">
    <property type="entry name" value="Carboxypeptidase-like, regulatory domain"/>
    <property type="match status" value="1"/>
</dbReference>
<feature type="domain" description="TonB-dependent receptor plug" evidence="10">
    <location>
        <begin position="116"/>
        <end position="224"/>
    </location>
</feature>
<dbReference type="Pfam" id="PF07715">
    <property type="entry name" value="Plug"/>
    <property type="match status" value="1"/>
</dbReference>
<dbReference type="GO" id="GO:0009279">
    <property type="term" value="C:cell outer membrane"/>
    <property type="evidence" value="ECO:0007669"/>
    <property type="project" value="UniProtKB-SubCell"/>
</dbReference>
<keyword evidence="6 8" id="KW-0472">Membrane</keyword>
<feature type="signal peptide" evidence="9">
    <location>
        <begin position="1"/>
        <end position="21"/>
    </location>
</feature>
<name>A0A7K3WK25_9FLAO</name>
<evidence type="ECO:0000256" key="3">
    <source>
        <dbReference type="ARBA" id="ARBA00022452"/>
    </source>
</evidence>
<dbReference type="AlphaFoldDB" id="A0A7K3WK25"/>
<accession>A0A7K3WK25</accession>
<dbReference type="InterPro" id="IPR012910">
    <property type="entry name" value="Plug_dom"/>
</dbReference>
<dbReference type="GO" id="GO:0044718">
    <property type="term" value="P:siderophore transmembrane transport"/>
    <property type="evidence" value="ECO:0007669"/>
    <property type="project" value="TreeGrafter"/>
</dbReference>
<dbReference type="PANTHER" id="PTHR30069:SF29">
    <property type="entry name" value="HEMOGLOBIN AND HEMOGLOBIN-HAPTOGLOBIN-BINDING PROTEIN 1-RELATED"/>
    <property type="match status" value="1"/>
</dbReference>
<dbReference type="PANTHER" id="PTHR30069">
    <property type="entry name" value="TONB-DEPENDENT OUTER MEMBRANE RECEPTOR"/>
    <property type="match status" value="1"/>
</dbReference>
<comment type="similarity">
    <text evidence="8">Belongs to the TonB-dependent receptor family.</text>
</comment>
<dbReference type="InterPro" id="IPR008969">
    <property type="entry name" value="CarboxyPept-like_regulatory"/>
</dbReference>
<dbReference type="PROSITE" id="PS52016">
    <property type="entry name" value="TONB_DEPENDENT_REC_3"/>
    <property type="match status" value="1"/>
</dbReference>
<evidence type="ECO:0000256" key="1">
    <source>
        <dbReference type="ARBA" id="ARBA00004571"/>
    </source>
</evidence>
<dbReference type="RefSeq" id="WP_163282716.1">
    <property type="nucleotide sequence ID" value="NZ_JAAGVY010000001.1"/>
</dbReference>
<keyword evidence="11" id="KW-0675">Receptor</keyword>
<keyword evidence="2 8" id="KW-0813">Transport</keyword>
<comment type="subcellular location">
    <subcellularLocation>
        <location evidence="1 8">Cell outer membrane</location>
        <topology evidence="1 8">Multi-pass membrane protein</topology>
    </subcellularLocation>
</comment>
<evidence type="ECO:0000313" key="11">
    <source>
        <dbReference type="EMBL" id="NEN21997.1"/>
    </source>
</evidence>
<evidence type="ECO:0000256" key="9">
    <source>
        <dbReference type="SAM" id="SignalP"/>
    </source>
</evidence>
<keyword evidence="7 8" id="KW-0998">Cell outer membrane</keyword>
<dbReference type="SUPFAM" id="SSF49464">
    <property type="entry name" value="Carboxypeptidase regulatory domain-like"/>
    <property type="match status" value="1"/>
</dbReference>
<protein>
    <submittedName>
        <fullName evidence="11">TonB-dependent receptor plug domain-containing protein</fullName>
    </submittedName>
</protein>
<proteinExistence type="inferred from homology"/>
<dbReference type="InterPro" id="IPR036942">
    <property type="entry name" value="Beta-barrel_TonB_sf"/>
</dbReference>
<gene>
    <name evidence="11" type="ORF">G3O08_00575</name>
</gene>
<keyword evidence="12" id="KW-1185">Reference proteome</keyword>
<sequence length="1057" mass="117781">MLKNIAGLFIVLFGSMNVLFAQEGTLSGTVKDQGTGETLIGATLVYEPGKGVATNIDGKYSLVLPYGEYEIEVSYVGYTGVTEKITINSTFKNLDFSLQSATLREVEVVADLAISRETPVAFSNITPLQIKEELGASDLPLLLNTTPGVYVSPTGGDDGGARVSIRGFQDRNVTVMIDGIPINNMDDGNVFWASTFGIDAVLANMQVQRGMTSSRLAIPAIGGTINFITKSIENKPSLSIKQDYGSFNTLRTSLGYNSGRLKNGWGYSVAGSYRTSDGYSDQQYKKEYFYYGKVQKEIGNHIVSVSAMGSPVEYGLRRTKQKIATYSKDLALEQFNGNDELYNDLSRYNVAINNMRFNNPNSTIYQESLQIKNGIAQANGWGTYDGENFVIDDSYFKSVSSENDFIDTAGVITKGPRYNNHWGYLNGEKKNESIRKYNKPIFSLRDFWAISDKVYLSNVFYYSYGKGGSSSRVPRLGFGDYDENLQVNFDGVYLNNTEGTLFPPIDVRIDSTAKKSTVVLNKSFDNHYWFGWLSTVDYEINENFKFAGGLDFRTYQSEQYQEVHDLIGGDYFVPPTFDLPETISSNAPFNAYREGDKYNYYNDNLMRWGAFFSELKYSKENWRAFVNVSGVITGYKRKDYFKNRDFVVDGTGERFQNAIGYGDVLFYNGTDLLVAASKPNGTREGIQPTITQSGDTTFVNNPSNTLNPYAPAGNSYIVGARRVGFDDGESKTSETPWKNIPGYTVKGGASYLINEFNTVFMNIGYISRTPRFRNVVGFGTFNEFTRDVENENISSVELGYSYSSGRVAGTFNAYYTYWQNRPTDNPPSVFLPDRGISVQANLNAMNAIHKGIEASVSYLINKKLTFEAFLSLGDWEWDSAKRVNFYDDQGNLIYNYDSNLQPTDSLVTIDFDAKGVAVGDAPQTQIGGSLNYAILKNAYIKARYTYFDRHYSSFDPLSLSGENEGRQSWELPSFGLTSFYVGYRFDFDKVKLGLNFIVDNAFNVLYIADGQNNGGSSLVTVDYVSGQPEATQSFDANSASVYIGLPRTFSISAVITL</sequence>
<dbReference type="GO" id="GO:0015344">
    <property type="term" value="F:siderophore uptake transmembrane transporter activity"/>
    <property type="evidence" value="ECO:0007669"/>
    <property type="project" value="TreeGrafter"/>
</dbReference>
<evidence type="ECO:0000256" key="6">
    <source>
        <dbReference type="ARBA" id="ARBA00023136"/>
    </source>
</evidence>
<keyword evidence="4 8" id="KW-0812">Transmembrane</keyword>
<dbReference type="InterPro" id="IPR039426">
    <property type="entry name" value="TonB-dep_rcpt-like"/>
</dbReference>
<evidence type="ECO:0000256" key="8">
    <source>
        <dbReference type="PROSITE-ProRule" id="PRU01360"/>
    </source>
</evidence>
<evidence type="ECO:0000313" key="12">
    <source>
        <dbReference type="Proteomes" id="UP000486602"/>
    </source>
</evidence>
<reference evidence="11 12" key="1">
    <citation type="submission" date="2020-02" db="EMBL/GenBank/DDBJ databases">
        <title>Out from the shadows clarifying the taxonomy of the family Cryomorphaceae and related taxa by utilizing the GTDB taxonomic framework.</title>
        <authorList>
            <person name="Bowman J.P."/>
        </authorList>
    </citation>
    <scope>NUCLEOTIDE SEQUENCE [LARGE SCALE GENOMIC DNA]</scope>
    <source>
        <strain evidence="11 12">QSSC 1-22</strain>
    </source>
</reference>
<dbReference type="Gene3D" id="2.40.170.20">
    <property type="entry name" value="TonB-dependent receptor, beta-barrel domain"/>
    <property type="match status" value="2"/>
</dbReference>
<organism evidence="11 12">
    <name type="scientific">Cryomorpha ignava</name>
    <dbReference type="NCBI Taxonomy" id="101383"/>
    <lineage>
        <taxon>Bacteria</taxon>
        <taxon>Pseudomonadati</taxon>
        <taxon>Bacteroidota</taxon>
        <taxon>Flavobacteriia</taxon>
        <taxon>Flavobacteriales</taxon>
        <taxon>Cryomorphaceae</taxon>
        <taxon>Cryomorpha</taxon>
    </lineage>
</organism>
<evidence type="ECO:0000259" key="10">
    <source>
        <dbReference type="Pfam" id="PF07715"/>
    </source>
</evidence>
<evidence type="ECO:0000256" key="2">
    <source>
        <dbReference type="ARBA" id="ARBA00022448"/>
    </source>
</evidence>
<dbReference type="Pfam" id="PF13715">
    <property type="entry name" value="CarbopepD_reg_2"/>
    <property type="match status" value="1"/>
</dbReference>
<evidence type="ECO:0000256" key="4">
    <source>
        <dbReference type="ARBA" id="ARBA00022692"/>
    </source>
</evidence>